<evidence type="ECO:0000313" key="9">
    <source>
        <dbReference type="Proteomes" id="UP000467840"/>
    </source>
</evidence>
<dbReference type="Pfam" id="PF00201">
    <property type="entry name" value="UDPGT"/>
    <property type="match status" value="1"/>
</dbReference>
<evidence type="ECO:0000256" key="3">
    <source>
        <dbReference type="ARBA" id="ARBA00022676"/>
    </source>
</evidence>
<comment type="catalytic activity">
    <reaction evidence="5">
        <text>an anthocyanidin + UDP-alpha-D-glucose + H(+) = an anthocyanidin 3-O-beta-D-glucoside + UDP</text>
        <dbReference type="Rhea" id="RHEA:20093"/>
        <dbReference type="ChEBI" id="CHEBI:15378"/>
        <dbReference type="ChEBI" id="CHEBI:16307"/>
        <dbReference type="ChEBI" id="CHEBI:58223"/>
        <dbReference type="ChEBI" id="CHEBI:58885"/>
        <dbReference type="ChEBI" id="CHEBI:143576"/>
        <dbReference type="EC" id="2.4.1.115"/>
    </reaction>
</comment>
<comment type="pathway">
    <text evidence="1">Pigment biosynthesis; anthocyanin biosynthesis.</text>
</comment>
<dbReference type="GO" id="GO:0032787">
    <property type="term" value="P:monocarboxylic acid metabolic process"/>
    <property type="evidence" value="ECO:0007669"/>
    <property type="project" value="UniProtKB-ARBA"/>
</dbReference>
<comment type="similarity">
    <text evidence="2 6">Belongs to the UDP-glycosyltransferase family.</text>
</comment>
<dbReference type="InterPro" id="IPR035595">
    <property type="entry name" value="UDP_glycos_trans_CS"/>
</dbReference>
<protein>
    <recommendedName>
        <fullName evidence="7">Glycosyltransferase</fullName>
        <ecNumber evidence="7">2.4.1.-</ecNumber>
    </recommendedName>
</protein>
<proteinExistence type="inferred from homology"/>
<gene>
    <name evidence="8" type="ORF">GH714_024345</name>
</gene>
<keyword evidence="3 6" id="KW-0328">Glycosyltransferase</keyword>
<dbReference type="SUPFAM" id="SSF53756">
    <property type="entry name" value="UDP-Glycosyltransferase/glycogen phosphorylase"/>
    <property type="match status" value="1"/>
</dbReference>
<dbReference type="PANTHER" id="PTHR11926">
    <property type="entry name" value="GLUCOSYL/GLUCURONOSYL TRANSFERASES"/>
    <property type="match status" value="1"/>
</dbReference>
<evidence type="ECO:0000256" key="1">
    <source>
        <dbReference type="ARBA" id="ARBA00004935"/>
    </source>
</evidence>
<reference evidence="8 9" key="1">
    <citation type="journal article" date="2020" name="Mol. Plant">
        <title>The Chromosome-Based Rubber Tree Genome Provides New Insights into Spurge Genome Evolution and Rubber Biosynthesis.</title>
        <authorList>
            <person name="Liu J."/>
            <person name="Shi C."/>
            <person name="Shi C.C."/>
            <person name="Li W."/>
            <person name="Zhang Q.J."/>
            <person name="Zhang Y."/>
            <person name="Li K."/>
            <person name="Lu H.F."/>
            <person name="Shi C."/>
            <person name="Zhu S.T."/>
            <person name="Xiao Z.Y."/>
            <person name="Nan H."/>
            <person name="Yue Y."/>
            <person name="Zhu X.G."/>
            <person name="Wu Y."/>
            <person name="Hong X.N."/>
            <person name="Fan G.Y."/>
            <person name="Tong Y."/>
            <person name="Zhang D."/>
            <person name="Mao C.L."/>
            <person name="Liu Y.L."/>
            <person name="Hao S.J."/>
            <person name="Liu W.Q."/>
            <person name="Lv M.Q."/>
            <person name="Zhang H.B."/>
            <person name="Liu Y."/>
            <person name="Hu-Tang G.R."/>
            <person name="Wang J.P."/>
            <person name="Wang J.H."/>
            <person name="Sun Y.H."/>
            <person name="Ni S.B."/>
            <person name="Chen W.B."/>
            <person name="Zhang X.C."/>
            <person name="Jiao Y.N."/>
            <person name="Eichler E.E."/>
            <person name="Li G.H."/>
            <person name="Liu X."/>
            <person name="Gao L.Z."/>
        </authorList>
    </citation>
    <scope>NUCLEOTIDE SEQUENCE [LARGE SCALE GENOMIC DNA]</scope>
    <source>
        <strain evidence="9">cv. GT1</strain>
        <tissue evidence="8">Leaf</tissue>
    </source>
</reference>
<accession>A0A6A6KJR5</accession>
<sequence>MVNEEMGYKAHALILPYPLQGHINPMLQFSKRLVSKGVKATLANTIAINKSMHSDPTSPVDIETISDGFDEGGFSQAESTEVYLSTLESVGAQTLADLIKKLKDLGRPVNVLIYDGFLPWALDVAKQFGLLGVVFFTQPCTVNNIYYHVQRSILPLPLAEPTVSLPGLPLLQASETPSFVSDSGSYPGFHHLVVNQFRNIDEADWVLYNNFHKLEEEVVDWMAKRWRLRTVGPTLPSMFLDKRLEDDKDYGISLFKPDTQTCMKWLQDKPKGSVAYVAFGSMAELGAEQMEEIAWGLKASNRYFLWVVRESEKAKLPKNFMEETSDKSLVISWCPQLEVLAHEATGCFITHCGFNSVLEALSLGVPIVAMPQWTDQPTNAKFVEDVWKIGIRTWPDEKGIVRRESVELCIRQIMEGEKGKEIREKANRWRILAKEAISEGGSSDLNIDEFVAQLGSS</sequence>
<dbReference type="AlphaFoldDB" id="A0A6A6KJR5"/>
<dbReference type="EC" id="2.4.1.-" evidence="7"/>
<dbReference type="FunFam" id="3.40.50.2000:FF:000019">
    <property type="entry name" value="Glycosyltransferase"/>
    <property type="match status" value="1"/>
</dbReference>
<dbReference type="CDD" id="cd03784">
    <property type="entry name" value="GT1_Gtf-like"/>
    <property type="match status" value="1"/>
</dbReference>
<evidence type="ECO:0000313" key="8">
    <source>
        <dbReference type="EMBL" id="KAF2289037.1"/>
    </source>
</evidence>
<dbReference type="Gene3D" id="3.40.50.2000">
    <property type="entry name" value="Glycogen Phosphorylase B"/>
    <property type="match status" value="2"/>
</dbReference>
<dbReference type="GO" id="GO:0080044">
    <property type="term" value="F:quercetin 7-O-glucosyltransferase activity"/>
    <property type="evidence" value="ECO:0007669"/>
    <property type="project" value="TreeGrafter"/>
</dbReference>
<dbReference type="GO" id="GO:0047213">
    <property type="term" value="F:anthocyanidin 3-O-glucosyltransferase activity"/>
    <property type="evidence" value="ECO:0007669"/>
    <property type="project" value="UniProtKB-EC"/>
</dbReference>
<dbReference type="EMBL" id="JAAGAX010000016">
    <property type="protein sequence ID" value="KAF2289037.1"/>
    <property type="molecule type" value="Genomic_DNA"/>
</dbReference>
<dbReference type="FunFam" id="3.40.50.2000:FF:000057">
    <property type="entry name" value="Glycosyltransferase"/>
    <property type="match status" value="1"/>
</dbReference>
<dbReference type="GO" id="GO:0009718">
    <property type="term" value="P:anthocyanin-containing compound biosynthetic process"/>
    <property type="evidence" value="ECO:0007669"/>
    <property type="project" value="UniProtKB-UniPathway"/>
</dbReference>
<evidence type="ECO:0000256" key="5">
    <source>
        <dbReference type="ARBA" id="ARBA00047606"/>
    </source>
</evidence>
<organism evidence="8 9">
    <name type="scientific">Hevea brasiliensis</name>
    <name type="common">Para rubber tree</name>
    <name type="synonym">Siphonia brasiliensis</name>
    <dbReference type="NCBI Taxonomy" id="3981"/>
    <lineage>
        <taxon>Eukaryota</taxon>
        <taxon>Viridiplantae</taxon>
        <taxon>Streptophyta</taxon>
        <taxon>Embryophyta</taxon>
        <taxon>Tracheophyta</taxon>
        <taxon>Spermatophyta</taxon>
        <taxon>Magnoliopsida</taxon>
        <taxon>eudicotyledons</taxon>
        <taxon>Gunneridae</taxon>
        <taxon>Pentapetalae</taxon>
        <taxon>rosids</taxon>
        <taxon>fabids</taxon>
        <taxon>Malpighiales</taxon>
        <taxon>Euphorbiaceae</taxon>
        <taxon>Crotonoideae</taxon>
        <taxon>Micrandreae</taxon>
        <taxon>Hevea</taxon>
    </lineage>
</organism>
<name>A0A6A6KJR5_HEVBR</name>
<evidence type="ECO:0000256" key="6">
    <source>
        <dbReference type="RuleBase" id="RU003718"/>
    </source>
</evidence>
<keyword evidence="9" id="KW-1185">Reference proteome</keyword>
<dbReference type="PANTHER" id="PTHR11926:SF1553">
    <property type="entry name" value="GLYCOSYLTRANSFERASE"/>
    <property type="match status" value="1"/>
</dbReference>
<evidence type="ECO:0000256" key="4">
    <source>
        <dbReference type="ARBA" id="ARBA00022679"/>
    </source>
</evidence>
<evidence type="ECO:0000256" key="2">
    <source>
        <dbReference type="ARBA" id="ARBA00009995"/>
    </source>
</evidence>
<keyword evidence="4 6" id="KW-0808">Transferase</keyword>
<dbReference type="GO" id="GO:0080043">
    <property type="term" value="F:quercetin 3-O-glucosyltransferase activity"/>
    <property type="evidence" value="ECO:0007669"/>
    <property type="project" value="TreeGrafter"/>
</dbReference>
<evidence type="ECO:0000256" key="7">
    <source>
        <dbReference type="RuleBase" id="RU362057"/>
    </source>
</evidence>
<dbReference type="InterPro" id="IPR002213">
    <property type="entry name" value="UDP_glucos_trans"/>
</dbReference>
<comment type="caution">
    <text evidence="8">The sequence shown here is derived from an EMBL/GenBank/DDBJ whole genome shotgun (WGS) entry which is preliminary data.</text>
</comment>
<dbReference type="UniPathway" id="UPA00009"/>
<dbReference type="PROSITE" id="PS00375">
    <property type="entry name" value="UDPGT"/>
    <property type="match status" value="1"/>
</dbReference>
<dbReference type="Proteomes" id="UP000467840">
    <property type="component" value="Chromosome 8"/>
</dbReference>